<comment type="caution">
    <text evidence="1">The sequence shown here is derived from an EMBL/GenBank/DDBJ whole genome shotgun (WGS) entry which is preliminary data.</text>
</comment>
<dbReference type="Proteomes" id="UP000809789">
    <property type="component" value="Unassembled WGS sequence"/>
</dbReference>
<gene>
    <name evidence="1" type="ORF">KVT40_008457</name>
</gene>
<accession>A0A8K0KWX9</accession>
<reference evidence="1" key="1">
    <citation type="submission" date="2021-07" db="EMBL/GenBank/DDBJ databases">
        <title>Elsinoe batatas strain:CRI-CJ2 Genome sequencing and assembly.</title>
        <authorList>
            <person name="Huang L."/>
        </authorList>
    </citation>
    <scope>NUCLEOTIDE SEQUENCE</scope>
    <source>
        <strain evidence="1">CRI-CJ2</strain>
    </source>
</reference>
<name>A0A8K0KWX9_9PEZI</name>
<organism evidence="1 2">
    <name type="scientific">Elsinoe batatas</name>
    <dbReference type="NCBI Taxonomy" id="2601811"/>
    <lineage>
        <taxon>Eukaryota</taxon>
        <taxon>Fungi</taxon>
        <taxon>Dikarya</taxon>
        <taxon>Ascomycota</taxon>
        <taxon>Pezizomycotina</taxon>
        <taxon>Dothideomycetes</taxon>
        <taxon>Dothideomycetidae</taxon>
        <taxon>Myriangiales</taxon>
        <taxon>Elsinoaceae</taxon>
        <taxon>Elsinoe</taxon>
    </lineage>
</organism>
<evidence type="ECO:0000313" key="2">
    <source>
        <dbReference type="Proteomes" id="UP000809789"/>
    </source>
</evidence>
<dbReference type="EMBL" id="JAESVG020000010">
    <property type="protein sequence ID" value="KAG8623481.1"/>
    <property type="molecule type" value="Genomic_DNA"/>
</dbReference>
<proteinExistence type="predicted"/>
<keyword evidence="2" id="KW-1185">Reference proteome</keyword>
<sequence length="172" mass="19808">MAYIVAASLDEKETRHSLVIIEMKHCFSQRHLDLVTDIGQLFATKRVNRNLRHCLGHPCVYINGYEADYLYSWYEGSFLVRRSGAGISVSKCFRSTDRGIRSVRFALLALFYRLRHHPSTKRALVRLQTRNHFSGRATVSSSWTSDFAAIMEVERVSDNRRRRSARLRGAGV</sequence>
<evidence type="ECO:0000313" key="1">
    <source>
        <dbReference type="EMBL" id="KAG8623481.1"/>
    </source>
</evidence>
<protein>
    <submittedName>
        <fullName evidence="1">Uncharacterized protein</fullName>
    </submittedName>
</protein>
<dbReference type="AlphaFoldDB" id="A0A8K0KWX9"/>